<dbReference type="AlphaFoldDB" id="G3I2L0"/>
<name>G3I2L0_CRIGR</name>
<gene>
    <name evidence="2" type="ORF">I79_017648</name>
</gene>
<proteinExistence type="predicted"/>
<accession>G3I2L0</accession>
<dbReference type="InParanoid" id="G3I2L0"/>
<organism evidence="2 3">
    <name type="scientific">Cricetulus griseus</name>
    <name type="common">Chinese hamster</name>
    <name type="synonym">Cricetulus barabensis griseus</name>
    <dbReference type="NCBI Taxonomy" id="10029"/>
    <lineage>
        <taxon>Eukaryota</taxon>
        <taxon>Metazoa</taxon>
        <taxon>Chordata</taxon>
        <taxon>Craniata</taxon>
        <taxon>Vertebrata</taxon>
        <taxon>Euteleostomi</taxon>
        <taxon>Mammalia</taxon>
        <taxon>Eutheria</taxon>
        <taxon>Euarchontoglires</taxon>
        <taxon>Glires</taxon>
        <taxon>Rodentia</taxon>
        <taxon>Myomorpha</taxon>
        <taxon>Muroidea</taxon>
        <taxon>Cricetidae</taxon>
        <taxon>Cricetinae</taxon>
        <taxon>Cricetulus</taxon>
    </lineage>
</organism>
<evidence type="ECO:0000256" key="1">
    <source>
        <dbReference type="SAM" id="MobiDB-lite"/>
    </source>
</evidence>
<feature type="region of interest" description="Disordered" evidence="1">
    <location>
        <begin position="46"/>
        <end position="66"/>
    </location>
</feature>
<evidence type="ECO:0000313" key="3">
    <source>
        <dbReference type="Proteomes" id="UP000001075"/>
    </source>
</evidence>
<dbReference type="EMBL" id="JH001138">
    <property type="protein sequence ID" value="EGW00017.1"/>
    <property type="molecule type" value="Genomic_DNA"/>
</dbReference>
<protein>
    <submittedName>
        <fullName evidence="2">Uncharacterized protein</fullName>
    </submittedName>
</protein>
<reference evidence="3" key="1">
    <citation type="journal article" date="2011" name="Nat. Biotechnol.">
        <title>The genomic sequence of the Chinese hamster ovary (CHO)-K1 cell line.</title>
        <authorList>
            <person name="Xu X."/>
            <person name="Nagarajan H."/>
            <person name="Lewis N.E."/>
            <person name="Pan S."/>
            <person name="Cai Z."/>
            <person name="Liu X."/>
            <person name="Chen W."/>
            <person name="Xie M."/>
            <person name="Wang W."/>
            <person name="Hammond S."/>
            <person name="Andersen M.R."/>
            <person name="Neff N."/>
            <person name="Passarelli B."/>
            <person name="Koh W."/>
            <person name="Fan H.C."/>
            <person name="Wang J."/>
            <person name="Gui Y."/>
            <person name="Lee K.H."/>
            <person name="Betenbaugh M.J."/>
            <person name="Quake S.R."/>
            <person name="Famili I."/>
            <person name="Palsson B.O."/>
            <person name="Wang J."/>
        </authorList>
    </citation>
    <scope>NUCLEOTIDE SEQUENCE [LARGE SCALE GENOMIC DNA]</scope>
    <source>
        <strain evidence="3">CHO K1 cell line</strain>
    </source>
</reference>
<evidence type="ECO:0000313" key="2">
    <source>
        <dbReference type="EMBL" id="EGW00017.1"/>
    </source>
</evidence>
<sequence>MQYKDHTRSQQTIHKAWCRHSCFLVLKYRRPWDHLLSANKWLRSQHHAVQTDPPQGHQTSSTQPHFSFMGYRTDC</sequence>
<feature type="compositionally biased region" description="Polar residues" evidence="1">
    <location>
        <begin position="52"/>
        <end position="65"/>
    </location>
</feature>
<dbReference type="Proteomes" id="UP000001075">
    <property type="component" value="Unassembled WGS sequence"/>
</dbReference>